<dbReference type="CDD" id="cd01949">
    <property type="entry name" value="GGDEF"/>
    <property type="match status" value="1"/>
</dbReference>
<name>A0ABR6RDS6_9BURK</name>
<keyword evidence="5" id="KW-1185">Reference proteome</keyword>
<dbReference type="Gene3D" id="3.30.450.40">
    <property type="match status" value="1"/>
</dbReference>
<keyword evidence="4" id="KW-0808">Transferase</keyword>
<dbReference type="InterPro" id="IPR003018">
    <property type="entry name" value="GAF"/>
</dbReference>
<evidence type="ECO:0000256" key="1">
    <source>
        <dbReference type="ARBA" id="ARBA00012528"/>
    </source>
</evidence>
<dbReference type="InterPro" id="IPR043128">
    <property type="entry name" value="Rev_trsase/Diguanyl_cyclase"/>
</dbReference>
<dbReference type="InterPro" id="IPR029016">
    <property type="entry name" value="GAF-like_dom_sf"/>
</dbReference>
<proteinExistence type="predicted"/>
<protein>
    <recommendedName>
        <fullName evidence="1">diguanylate cyclase</fullName>
        <ecNumber evidence="1">2.7.7.65</ecNumber>
    </recommendedName>
</protein>
<keyword evidence="4" id="KW-0548">Nucleotidyltransferase</keyword>
<dbReference type="PANTHER" id="PTHR45138:SF9">
    <property type="entry name" value="DIGUANYLATE CYCLASE DGCM-RELATED"/>
    <property type="match status" value="1"/>
</dbReference>
<dbReference type="Gene3D" id="3.30.70.270">
    <property type="match status" value="1"/>
</dbReference>
<dbReference type="SUPFAM" id="SSF55781">
    <property type="entry name" value="GAF domain-like"/>
    <property type="match status" value="1"/>
</dbReference>
<evidence type="ECO:0000313" key="4">
    <source>
        <dbReference type="EMBL" id="MBB6577307.1"/>
    </source>
</evidence>
<dbReference type="SUPFAM" id="SSF55073">
    <property type="entry name" value="Nucleotide cyclase"/>
    <property type="match status" value="1"/>
</dbReference>
<dbReference type="EMBL" id="JACHKZ010000006">
    <property type="protein sequence ID" value="MBB6577307.1"/>
    <property type="molecule type" value="Genomic_DNA"/>
</dbReference>
<accession>A0ABR6RDS6</accession>
<dbReference type="GO" id="GO:0052621">
    <property type="term" value="F:diguanylate cyclase activity"/>
    <property type="evidence" value="ECO:0007669"/>
    <property type="project" value="UniProtKB-EC"/>
</dbReference>
<evidence type="ECO:0000313" key="5">
    <source>
        <dbReference type="Proteomes" id="UP000562492"/>
    </source>
</evidence>
<organism evidence="4 5">
    <name type="scientific">Comamonas odontotermitis</name>
    <dbReference type="NCBI Taxonomy" id="379895"/>
    <lineage>
        <taxon>Bacteria</taxon>
        <taxon>Pseudomonadati</taxon>
        <taxon>Pseudomonadota</taxon>
        <taxon>Betaproteobacteria</taxon>
        <taxon>Burkholderiales</taxon>
        <taxon>Comamonadaceae</taxon>
        <taxon>Comamonas</taxon>
    </lineage>
</organism>
<evidence type="ECO:0000259" key="3">
    <source>
        <dbReference type="PROSITE" id="PS50887"/>
    </source>
</evidence>
<dbReference type="RefSeq" id="WP_184706674.1">
    <property type="nucleotide sequence ID" value="NZ_JACHKZ010000006.1"/>
</dbReference>
<gene>
    <name evidence="4" type="ORF">HNP33_001362</name>
</gene>
<reference evidence="4 5" key="1">
    <citation type="submission" date="2020-08" db="EMBL/GenBank/DDBJ databases">
        <title>Functional genomics of gut bacteria from endangered species of beetles.</title>
        <authorList>
            <person name="Carlos-Shanley C."/>
        </authorList>
    </citation>
    <scope>NUCLEOTIDE SEQUENCE [LARGE SCALE GENOMIC DNA]</scope>
    <source>
        <strain evidence="4 5">S00124</strain>
    </source>
</reference>
<dbReference type="Pfam" id="PF13185">
    <property type="entry name" value="GAF_2"/>
    <property type="match status" value="1"/>
</dbReference>
<dbReference type="EC" id="2.7.7.65" evidence="1"/>
<dbReference type="SMART" id="SM00267">
    <property type="entry name" value="GGDEF"/>
    <property type="match status" value="1"/>
</dbReference>
<comment type="catalytic activity">
    <reaction evidence="2">
        <text>2 GTP = 3',3'-c-di-GMP + 2 diphosphate</text>
        <dbReference type="Rhea" id="RHEA:24898"/>
        <dbReference type="ChEBI" id="CHEBI:33019"/>
        <dbReference type="ChEBI" id="CHEBI:37565"/>
        <dbReference type="ChEBI" id="CHEBI:58805"/>
        <dbReference type="EC" id="2.7.7.65"/>
    </reaction>
</comment>
<evidence type="ECO:0000256" key="2">
    <source>
        <dbReference type="ARBA" id="ARBA00034247"/>
    </source>
</evidence>
<dbReference type="InterPro" id="IPR050469">
    <property type="entry name" value="Diguanylate_Cyclase"/>
</dbReference>
<dbReference type="SMART" id="SM00065">
    <property type="entry name" value="GAF"/>
    <property type="match status" value="1"/>
</dbReference>
<dbReference type="NCBIfam" id="TIGR00254">
    <property type="entry name" value="GGDEF"/>
    <property type="match status" value="1"/>
</dbReference>
<dbReference type="InterPro" id="IPR000160">
    <property type="entry name" value="GGDEF_dom"/>
</dbReference>
<dbReference type="Proteomes" id="UP000562492">
    <property type="component" value="Unassembled WGS sequence"/>
</dbReference>
<dbReference type="PANTHER" id="PTHR45138">
    <property type="entry name" value="REGULATORY COMPONENTS OF SENSORY TRANSDUCTION SYSTEM"/>
    <property type="match status" value="1"/>
</dbReference>
<feature type="domain" description="GGDEF" evidence="3">
    <location>
        <begin position="203"/>
        <end position="338"/>
    </location>
</feature>
<comment type="caution">
    <text evidence="4">The sequence shown here is derived from an EMBL/GenBank/DDBJ whole genome shotgun (WGS) entry which is preliminary data.</text>
</comment>
<dbReference type="PROSITE" id="PS50887">
    <property type="entry name" value="GGDEF"/>
    <property type="match status" value="1"/>
</dbReference>
<dbReference type="Pfam" id="PF00990">
    <property type="entry name" value="GGDEF"/>
    <property type="match status" value="1"/>
</dbReference>
<sequence>MDTLLSQLAHTVSEAHKLEDLARPMLEMLQKLTQLESTYLTHIDLNEGMQHVLYASNTQRLYIPEGLSVAWEDTLCKRALEEQCPYSADVSEIWGDSQAARALGIHTYASTPVRMANGALFGTLCAASAHALPITLEAQDVMRLFAHLIAQQVEREQLLATVQTQNAALLRLASTDALTGLPNRRAMAEQLAQLLELAARQQCHVLVAMIDMDGFKAINDRHGHEAGDHFLQLIAQQLQGAVRGSDLVARLGGDEFVFAGLGPPLLTDPAAALHETQLRIFSSTLSPGLQLGPELVLPYGGASVGIVAVAPGQCTPDSALQQADAQMYQTKLTRKQRH</sequence>
<dbReference type="InterPro" id="IPR029787">
    <property type="entry name" value="Nucleotide_cyclase"/>
</dbReference>